<dbReference type="InterPro" id="IPR053550">
    <property type="entry name" value="CD-NTase"/>
</dbReference>
<evidence type="ECO:0000313" key="2">
    <source>
        <dbReference type="EMBL" id="GHE74579.1"/>
    </source>
</evidence>
<keyword evidence="3" id="KW-1185">Reference proteome</keyword>
<reference evidence="3" key="1">
    <citation type="journal article" date="2019" name="Int. J. Syst. Evol. Microbiol.">
        <title>The Global Catalogue of Microorganisms (GCM) 10K type strain sequencing project: providing services to taxonomists for standard genome sequencing and annotation.</title>
        <authorList>
            <consortium name="The Broad Institute Genomics Platform"/>
            <consortium name="The Broad Institute Genome Sequencing Center for Infectious Disease"/>
            <person name="Wu L."/>
            <person name="Ma J."/>
        </authorList>
    </citation>
    <scope>NUCLEOTIDE SEQUENCE [LARGE SCALE GENOMIC DNA]</scope>
    <source>
        <strain evidence="3">CGMCC 1.15111</strain>
    </source>
</reference>
<organism evidence="2 3">
    <name type="scientific">Roseivirga thermotolerans</name>
    <dbReference type="NCBI Taxonomy" id="1758176"/>
    <lineage>
        <taxon>Bacteria</taxon>
        <taxon>Pseudomonadati</taxon>
        <taxon>Bacteroidota</taxon>
        <taxon>Cytophagia</taxon>
        <taxon>Cytophagales</taxon>
        <taxon>Roseivirgaceae</taxon>
        <taxon>Roseivirga</taxon>
    </lineage>
</organism>
<dbReference type="NCBIfam" id="NF041117">
    <property type="entry name" value="CBASS_cyclase_b"/>
    <property type="match status" value="1"/>
</dbReference>
<dbReference type="InterPro" id="IPR043519">
    <property type="entry name" value="NT_sf"/>
</dbReference>
<name>A0ABQ3IBA7_9BACT</name>
<evidence type="ECO:0000313" key="3">
    <source>
        <dbReference type="Proteomes" id="UP000658258"/>
    </source>
</evidence>
<dbReference type="SUPFAM" id="SSF81301">
    <property type="entry name" value="Nucleotidyltransferase"/>
    <property type="match status" value="1"/>
</dbReference>
<dbReference type="CDD" id="cd05400">
    <property type="entry name" value="NT_2-5OAS_ClassI-CCAase"/>
    <property type="match status" value="1"/>
</dbReference>
<accession>A0ABQ3IBA7</accession>
<proteinExistence type="predicted"/>
<gene>
    <name evidence="2" type="ORF">GCM10011340_34050</name>
</gene>
<sequence length="309" mass="34712">MASSKDTYFYQKQTPDEIRKKIEEAREKLTDPKFDQEINNLIRELLLSINSRDSQALQTHLNEIRKALESEIAGTIDLKYAGSVAKHTYVNGLSDVDTLAILNGSELKNLSPSEVKDYFFHKIQQRFPRTEIKKGNLAITVRFSDGAEIQVLPAVKSQTGVKISSLDGDSWSPIIKPEKFAVSLRAINRSMSGKAIPVIKLAKSIIAQQPEKRRLSGYHIEALAIEVFSKYNGSKNIKSMIKTFFKEGSVRILNPLKDKTGQSTHVDDYLGNANSISRKIVSDAFRVMSKRMESADSNKMSSVWKNLLT</sequence>
<protein>
    <submittedName>
        <fullName evidence="2">Nucleotidyltransferase</fullName>
    </submittedName>
</protein>
<dbReference type="Pfam" id="PF18144">
    <property type="entry name" value="SMODS"/>
    <property type="match status" value="1"/>
</dbReference>
<evidence type="ECO:0000256" key="1">
    <source>
        <dbReference type="ARBA" id="ARBA00023118"/>
    </source>
</evidence>
<dbReference type="RefSeq" id="WP_189631509.1">
    <property type="nucleotide sequence ID" value="NZ_BNAG01000005.1"/>
</dbReference>
<dbReference type="EMBL" id="BNAG01000005">
    <property type="protein sequence ID" value="GHE74579.1"/>
    <property type="molecule type" value="Genomic_DNA"/>
</dbReference>
<dbReference type="Proteomes" id="UP000658258">
    <property type="component" value="Unassembled WGS sequence"/>
</dbReference>
<dbReference type="Gene3D" id="3.30.460.10">
    <property type="entry name" value="Beta Polymerase, domain 2"/>
    <property type="match status" value="1"/>
</dbReference>
<keyword evidence="1" id="KW-0051">Antiviral defense</keyword>
<dbReference type="InterPro" id="IPR006116">
    <property type="entry name" value="NT_2-5OAS_ClassI-CCAase"/>
</dbReference>
<comment type="caution">
    <text evidence="2">The sequence shown here is derived from an EMBL/GenBank/DDBJ whole genome shotgun (WGS) entry which is preliminary data.</text>
</comment>